<reference evidence="2 3" key="1">
    <citation type="submission" date="2018-06" db="EMBL/GenBank/DDBJ databases">
        <authorList>
            <consortium name="Pathogen Informatics"/>
            <person name="Doyle S."/>
        </authorList>
    </citation>
    <scope>NUCLEOTIDE SEQUENCE [LARGE SCALE GENOMIC DNA]</scope>
    <source>
        <strain evidence="2 3">NCTC10279</strain>
    </source>
</reference>
<feature type="domain" description="GAPS4b N-terminal" evidence="1">
    <location>
        <begin position="10"/>
        <end position="67"/>
    </location>
</feature>
<protein>
    <recommendedName>
        <fullName evidence="1">GAPS4b N-terminal domain-containing protein</fullName>
    </recommendedName>
</protein>
<name>A0AB38ET47_ECOLX</name>
<dbReference type="Pfam" id="PF26110">
    <property type="entry name" value="GAPS4b_N"/>
    <property type="match status" value="1"/>
</dbReference>
<gene>
    <name evidence="2" type="ORF">NCTC10279_01012</name>
</gene>
<evidence type="ECO:0000313" key="2">
    <source>
        <dbReference type="EMBL" id="SPX28814.1"/>
    </source>
</evidence>
<dbReference type="EMBL" id="UASG01000008">
    <property type="protein sequence ID" value="SPX28814.1"/>
    <property type="molecule type" value="Genomic_DNA"/>
</dbReference>
<dbReference type="AlphaFoldDB" id="A0AB38ET47"/>
<accession>A0AB38ET47</accession>
<evidence type="ECO:0000313" key="3">
    <source>
        <dbReference type="Proteomes" id="UP000250385"/>
    </source>
</evidence>
<comment type="caution">
    <text evidence="2">The sequence shown here is derived from an EMBL/GenBank/DDBJ whole genome shotgun (WGS) entry which is preliminary data.</text>
</comment>
<evidence type="ECO:0000259" key="1">
    <source>
        <dbReference type="Pfam" id="PF26110"/>
    </source>
</evidence>
<sequence length="68" mass="7628">MDHIILPSGDNLKTLLSQSKITKADIKSILRQRGVFCSSDEKSNTVPLLMKSLISPLEFNELVEKNKN</sequence>
<organism evidence="2 3">
    <name type="scientific">Escherichia coli</name>
    <dbReference type="NCBI Taxonomy" id="562"/>
    <lineage>
        <taxon>Bacteria</taxon>
        <taxon>Pseudomonadati</taxon>
        <taxon>Pseudomonadota</taxon>
        <taxon>Gammaproteobacteria</taxon>
        <taxon>Enterobacterales</taxon>
        <taxon>Enterobacteriaceae</taxon>
        <taxon>Escherichia</taxon>
    </lineage>
</organism>
<dbReference type="InterPro" id="IPR058955">
    <property type="entry name" value="GAPS4b_N"/>
</dbReference>
<proteinExistence type="predicted"/>
<dbReference type="Proteomes" id="UP000250385">
    <property type="component" value="Unassembled WGS sequence"/>
</dbReference>